<proteinExistence type="inferred from homology"/>
<dbReference type="GO" id="GO:0019901">
    <property type="term" value="F:protein kinase binding"/>
    <property type="evidence" value="ECO:0007669"/>
    <property type="project" value="TreeGrafter"/>
</dbReference>
<dbReference type="OrthoDB" id="10259639at2759"/>
<dbReference type="PANTHER" id="PTHR13292:SF0">
    <property type="entry name" value="AUTOPHAGY-RELATED PROTEIN 101"/>
    <property type="match status" value="1"/>
</dbReference>
<dbReference type="GO" id="GO:0000407">
    <property type="term" value="C:phagophore assembly site"/>
    <property type="evidence" value="ECO:0007669"/>
    <property type="project" value="TreeGrafter"/>
</dbReference>
<keyword evidence="3" id="KW-0072">Autophagy</keyword>
<dbReference type="Pfam" id="PF07855">
    <property type="entry name" value="ATG101"/>
    <property type="match status" value="1"/>
</dbReference>
<protein>
    <recommendedName>
        <fullName evidence="2">Autophagy-related protein 101</fullName>
    </recommendedName>
</protein>
<evidence type="ECO:0000313" key="5">
    <source>
        <dbReference type="Proteomes" id="UP001149813"/>
    </source>
</evidence>
<evidence type="ECO:0000256" key="3">
    <source>
        <dbReference type="ARBA" id="ARBA00023006"/>
    </source>
</evidence>
<sequence length="193" mass="21375">MDHRVIKHSLVLERSLVPSVVKAVLHTILFHRYFGNVTPQENLILSDQVTYVSVDDGNVVSTVDSKVEELMQVLQQDGGKSQVTVSFSETRGRKASWFGTATPQSVCWEEWVVDVQALGRAHGREERAAQQRLAVDQAKHAIFQVICQADAHKDHIPLIASSQENPFPYHIAVAPAAGLWSSMIKRAILPGMA</sequence>
<dbReference type="GO" id="GO:1990316">
    <property type="term" value="C:Atg1/ULK1 kinase complex"/>
    <property type="evidence" value="ECO:0007669"/>
    <property type="project" value="TreeGrafter"/>
</dbReference>
<dbReference type="Proteomes" id="UP001149813">
    <property type="component" value="Unassembled WGS sequence"/>
</dbReference>
<name>A0A9W7Y1B6_9FUNG</name>
<reference evidence="4" key="1">
    <citation type="submission" date="2022-07" db="EMBL/GenBank/DDBJ databases">
        <title>Phylogenomic reconstructions and comparative analyses of Kickxellomycotina fungi.</title>
        <authorList>
            <person name="Reynolds N.K."/>
            <person name="Stajich J.E."/>
            <person name="Barry K."/>
            <person name="Grigoriev I.V."/>
            <person name="Crous P."/>
            <person name="Smith M.E."/>
        </authorList>
    </citation>
    <scope>NUCLEOTIDE SEQUENCE</scope>
    <source>
        <strain evidence="4">NBRC 32514</strain>
    </source>
</reference>
<keyword evidence="5" id="KW-1185">Reference proteome</keyword>
<dbReference type="EMBL" id="JANBOJ010000014">
    <property type="protein sequence ID" value="KAJ1725024.1"/>
    <property type="molecule type" value="Genomic_DNA"/>
</dbReference>
<dbReference type="GO" id="GO:0000045">
    <property type="term" value="P:autophagosome assembly"/>
    <property type="evidence" value="ECO:0007669"/>
    <property type="project" value="TreeGrafter"/>
</dbReference>
<organism evidence="4 5">
    <name type="scientific">Coemansia erecta</name>
    <dbReference type="NCBI Taxonomy" id="147472"/>
    <lineage>
        <taxon>Eukaryota</taxon>
        <taxon>Fungi</taxon>
        <taxon>Fungi incertae sedis</taxon>
        <taxon>Zoopagomycota</taxon>
        <taxon>Kickxellomycotina</taxon>
        <taxon>Kickxellomycetes</taxon>
        <taxon>Kickxellales</taxon>
        <taxon>Kickxellaceae</taxon>
        <taxon>Coemansia</taxon>
    </lineage>
</organism>
<accession>A0A9W7Y1B6</accession>
<evidence type="ECO:0000313" key="4">
    <source>
        <dbReference type="EMBL" id="KAJ1725024.1"/>
    </source>
</evidence>
<gene>
    <name evidence="4" type="ORF">LPJ53_000750</name>
</gene>
<evidence type="ECO:0000256" key="1">
    <source>
        <dbReference type="ARBA" id="ARBA00007130"/>
    </source>
</evidence>
<dbReference type="AlphaFoldDB" id="A0A9W7Y1B6"/>
<dbReference type="PANTHER" id="PTHR13292">
    <property type="entry name" value="AUTOPHAGY-RELATED PROTEIN 101"/>
    <property type="match status" value="1"/>
</dbReference>
<comment type="similarity">
    <text evidence="1">Belongs to the ATG101 family.</text>
</comment>
<evidence type="ECO:0000256" key="2">
    <source>
        <dbReference type="ARBA" id="ARBA00018874"/>
    </source>
</evidence>
<dbReference type="InterPro" id="IPR012445">
    <property type="entry name" value="ATG101"/>
</dbReference>
<comment type="caution">
    <text evidence="4">The sequence shown here is derived from an EMBL/GenBank/DDBJ whole genome shotgun (WGS) entry which is preliminary data.</text>
</comment>